<evidence type="ECO:0000313" key="11">
    <source>
        <dbReference type="EMBL" id="MQX36171.1"/>
    </source>
</evidence>
<dbReference type="Pfam" id="PF00990">
    <property type="entry name" value="GGDEF"/>
    <property type="match status" value="1"/>
</dbReference>
<keyword evidence="12" id="KW-1185">Reference proteome</keyword>
<name>A0A7X2D2X1_9PROT</name>
<dbReference type="SUPFAM" id="SSF111352">
    <property type="entry name" value="Ammonium transporter"/>
    <property type="match status" value="1"/>
</dbReference>
<feature type="transmembrane region" description="Helical" evidence="8">
    <location>
        <begin position="255"/>
        <end position="274"/>
    </location>
</feature>
<dbReference type="SMART" id="SM00267">
    <property type="entry name" value="GGDEF"/>
    <property type="match status" value="1"/>
</dbReference>
<dbReference type="InterPro" id="IPR002229">
    <property type="entry name" value="RhesusRHD"/>
</dbReference>
<evidence type="ECO:0000256" key="6">
    <source>
        <dbReference type="ARBA" id="ARBA00023136"/>
    </source>
</evidence>
<dbReference type="PANTHER" id="PTHR11730:SF6">
    <property type="entry name" value="AMMONIUM TRANSPORTER"/>
    <property type="match status" value="1"/>
</dbReference>
<comment type="similarity">
    <text evidence="2 8">Belongs to the ammonia transporter channel (TC 1.A.11.2) family.</text>
</comment>
<dbReference type="RefSeq" id="WP_153342397.1">
    <property type="nucleotide sequence ID" value="NZ_WIVE01000014.1"/>
</dbReference>
<dbReference type="InterPro" id="IPR029020">
    <property type="entry name" value="Ammonium/urea_transptr"/>
</dbReference>
<evidence type="ECO:0000256" key="1">
    <source>
        <dbReference type="ARBA" id="ARBA00004141"/>
    </source>
</evidence>
<evidence type="ECO:0000256" key="5">
    <source>
        <dbReference type="ARBA" id="ARBA00022989"/>
    </source>
</evidence>
<feature type="transmembrane region" description="Helical" evidence="8">
    <location>
        <begin position="6"/>
        <end position="26"/>
    </location>
</feature>
<evidence type="ECO:0000256" key="7">
    <source>
        <dbReference type="ARBA" id="ARBA00023177"/>
    </source>
</evidence>
<protein>
    <recommendedName>
        <fullName evidence="8">Ammonium transporter</fullName>
    </recommendedName>
</protein>
<keyword evidence="6 8" id="KW-0472">Membrane</keyword>
<feature type="transmembrane region" description="Helical" evidence="8">
    <location>
        <begin position="148"/>
        <end position="171"/>
    </location>
</feature>
<dbReference type="Gene3D" id="3.30.70.270">
    <property type="match status" value="1"/>
</dbReference>
<comment type="subcellular location">
    <subcellularLocation>
        <location evidence="8">Cell membrane</location>
        <topology evidence="8">Multi-pass membrane protein</topology>
    </subcellularLocation>
    <subcellularLocation>
        <location evidence="1">Membrane</location>
        <topology evidence="1">Multi-pass membrane protein</topology>
    </subcellularLocation>
</comment>
<dbReference type="PANTHER" id="PTHR11730">
    <property type="entry name" value="AMMONIUM TRANSPORTER"/>
    <property type="match status" value="1"/>
</dbReference>
<dbReference type="InterPro" id="IPR029787">
    <property type="entry name" value="Nucleotide_cyclase"/>
</dbReference>
<evidence type="ECO:0000259" key="10">
    <source>
        <dbReference type="PROSITE" id="PS50887"/>
    </source>
</evidence>
<feature type="domain" description="GGDEF" evidence="10">
    <location>
        <begin position="485"/>
        <end position="620"/>
    </location>
</feature>
<dbReference type="GO" id="GO:0005886">
    <property type="term" value="C:plasma membrane"/>
    <property type="evidence" value="ECO:0007669"/>
    <property type="project" value="UniProtKB-SubCell"/>
</dbReference>
<feature type="transmembrane region" description="Helical" evidence="8">
    <location>
        <begin position="115"/>
        <end position="136"/>
    </location>
</feature>
<evidence type="ECO:0000256" key="3">
    <source>
        <dbReference type="ARBA" id="ARBA00022448"/>
    </source>
</evidence>
<dbReference type="PROSITE" id="PS50887">
    <property type="entry name" value="GGDEF"/>
    <property type="match status" value="1"/>
</dbReference>
<feature type="region of interest" description="Disordered" evidence="9">
    <location>
        <begin position="612"/>
        <end position="651"/>
    </location>
</feature>
<sequence>MSDQHMIWLALSTFLVLLMQAGFACYEAGMVRRKNSVNVAIKNVADLGTTIFFFLLVGNALMFGSSWFGLIGFAPSVVIDGSPPDLLMALFQAMFCGTAITIVSGAVAERTSFRGYLLLAICMSVVVYPITGHWAWAEGGWLLQLGFLDFAGSTVVHGVGGAIALAAVLRIGPRLGRFESEGSASYIEGDNLAVSALGAFLLMFGWFGFNSGAATDFNHQVPLILVNTGVGAAVGIVSILAMAAALGRKPKATEILTGMLGGLVAITAGCSVVQPLGAMAIGAVGALVAVWGLGLLERARIDDPVGAIPVHLFAGVIGTVMLPLFATPEHIPEGIGGRTGWVAVQALGAVCITGAAFVVAWVFMGVTNAWARYRVSPEDERIGLNVAEHGAGTAMLDLLNQLSAQGSKGDFSTPVEVDAETDAAIIASFYNQVRERFVREADRSRRLLDEAARLALHDPLTNLKNRRAFMQAAAMVMADLNRYGGDAVLVMLDLDHFKAINDTHGHDVGDAVLVELARRLSLAVRDSDVIARLGGEEFAVIVSHATLQQGMVSARRMLHTINGAPFEVAGAPNAALTVTASLGVTALSRHALFDHALKAADEALYEAKRAGRNRIVPAGQERTEPAASPPTPRHAPSGGGSGDPLAEPSTA</sequence>
<evidence type="ECO:0000256" key="2">
    <source>
        <dbReference type="ARBA" id="ARBA00005887"/>
    </source>
</evidence>
<feature type="transmembrane region" description="Helical" evidence="8">
    <location>
        <begin position="86"/>
        <end position="108"/>
    </location>
</feature>
<dbReference type="PRINTS" id="PR00342">
    <property type="entry name" value="RHESUSRHD"/>
</dbReference>
<evidence type="ECO:0000256" key="9">
    <source>
        <dbReference type="SAM" id="MobiDB-lite"/>
    </source>
</evidence>
<feature type="transmembrane region" description="Helical" evidence="8">
    <location>
        <begin position="308"/>
        <end position="326"/>
    </location>
</feature>
<feature type="transmembrane region" description="Helical" evidence="8">
    <location>
        <begin position="280"/>
        <end position="296"/>
    </location>
</feature>
<dbReference type="Gene3D" id="1.10.3430.10">
    <property type="entry name" value="Ammonium transporter AmtB like domains"/>
    <property type="match status" value="1"/>
</dbReference>
<dbReference type="GO" id="GO:0097272">
    <property type="term" value="P:ammonium homeostasis"/>
    <property type="evidence" value="ECO:0007669"/>
    <property type="project" value="TreeGrafter"/>
</dbReference>
<feature type="transmembrane region" description="Helical" evidence="8">
    <location>
        <begin position="221"/>
        <end position="243"/>
    </location>
</feature>
<accession>A0A7X2D2X1</accession>
<organism evidence="11 12">
    <name type="scientific">Roseospira navarrensis</name>
    <dbReference type="NCBI Taxonomy" id="140058"/>
    <lineage>
        <taxon>Bacteria</taxon>
        <taxon>Pseudomonadati</taxon>
        <taxon>Pseudomonadota</taxon>
        <taxon>Alphaproteobacteria</taxon>
        <taxon>Rhodospirillales</taxon>
        <taxon>Rhodospirillaceae</taxon>
        <taxon>Roseospira</taxon>
    </lineage>
</organism>
<feature type="transmembrane region" description="Helical" evidence="8">
    <location>
        <begin position="192"/>
        <end position="209"/>
    </location>
</feature>
<keyword evidence="7 8" id="KW-0924">Ammonia transport</keyword>
<dbReference type="InterPro" id="IPR000160">
    <property type="entry name" value="GGDEF_dom"/>
</dbReference>
<dbReference type="Pfam" id="PF00909">
    <property type="entry name" value="Ammonium_transp"/>
    <property type="match status" value="1"/>
</dbReference>
<dbReference type="AlphaFoldDB" id="A0A7X2D2X1"/>
<dbReference type="OrthoDB" id="9814202at2"/>
<keyword evidence="5 8" id="KW-1133">Transmembrane helix</keyword>
<evidence type="ECO:0000313" key="12">
    <source>
        <dbReference type="Proteomes" id="UP000434582"/>
    </source>
</evidence>
<gene>
    <name evidence="11" type="primary">amt</name>
    <name evidence="11" type="ORF">GHC57_06530</name>
</gene>
<evidence type="ECO:0000256" key="8">
    <source>
        <dbReference type="RuleBase" id="RU362002"/>
    </source>
</evidence>
<dbReference type="InterPro" id="IPR043128">
    <property type="entry name" value="Rev_trsase/Diguanyl_cyclase"/>
</dbReference>
<dbReference type="GO" id="GO:0003824">
    <property type="term" value="F:catalytic activity"/>
    <property type="evidence" value="ECO:0007669"/>
    <property type="project" value="UniProtKB-ARBA"/>
</dbReference>
<dbReference type="InterPro" id="IPR024041">
    <property type="entry name" value="NH4_transpt_AmtB-like_dom"/>
</dbReference>
<dbReference type="Proteomes" id="UP000434582">
    <property type="component" value="Unassembled WGS sequence"/>
</dbReference>
<keyword evidence="3 8" id="KW-0813">Transport</keyword>
<dbReference type="EMBL" id="WIVE01000014">
    <property type="protein sequence ID" value="MQX36171.1"/>
    <property type="molecule type" value="Genomic_DNA"/>
</dbReference>
<evidence type="ECO:0000256" key="4">
    <source>
        <dbReference type="ARBA" id="ARBA00022692"/>
    </source>
</evidence>
<dbReference type="GO" id="GO:0008519">
    <property type="term" value="F:ammonium channel activity"/>
    <property type="evidence" value="ECO:0007669"/>
    <property type="project" value="InterPro"/>
</dbReference>
<feature type="transmembrane region" description="Helical" evidence="8">
    <location>
        <begin position="346"/>
        <end position="371"/>
    </location>
</feature>
<dbReference type="SUPFAM" id="SSF55073">
    <property type="entry name" value="Nucleotide cyclase"/>
    <property type="match status" value="1"/>
</dbReference>
<dbReference type="CDD" id="cd01949">
    <property type="entry name" value="GGDEF"/>
    <property type="match status" value="1"/>
</dbReference>
<dbReference type="NCBIfam" id="TIGR00836">
    <property type="entry name" value="amt"/>
    <property type="match status" value="1"/>
</dbReference>
<proteinExistence type="inferred from homology"/>
<dbReference type="InterPro" id="IPR001905">
    <property type="entry name" value="Ammonium_transpt"/>
</dbReference>
<keyword evidence="4 8" id="KW-0812">Transmembrane</keyword>
<comment type="caution">
    <text evidence="11">The sequence shown here is derived from an EMBL/GenBank/DDBJ whole genome shotgun (WGS) entry which is preliminary data.</text>
</comment>
<feature type="transmembrane region" description="Helical" evidence="8">
    <location>
        <begin position="47"/>
        <end position="74"/>
    </location>
</feature>
<dbReference type="FunFam" id="3.30.70.270:FF:000001">
    <property type="entry name" value="Diguanylate cyclase domain protein"/>
    <property type="match status" value="1"/>
</dbReference>
<reference evidence="11 12" key="1">
    <citation type="submission" date="2019-10" db="EMBL/GenBank/DDBJ databases">
        <title>Draft whole-genome sequence of the purple nonsulfur photosynthetic bacterium Roseospira navarrensis DSM 15114.</title>
        <authorList>
            <person name="Kyndt J.A."/>
            <person name="Meyer T.E."/>
        </authorList>
    </citation>
    <scope>NUCLEOTIDE SEQUENCE [LARGE SCALE GENOMIC DNA]</scope>
    <source>
        <strain evidence="11 12">DSM 15114</strain>
    </source>
</reference>
<dbReference type="NCBIfam" id="TIGR00254">
    <property type="entry name" value="GGDEF"/>
    <property type="match status" value="1"/>
</dbReference>